<dbReference type="EMBL" id="FJOF01000008">
    <property type="protein sequence ID" value="CZR44603.1"/>
    <property type="molecule type" value="Genomic_DNA"/>
</dbReference>
<sequence>MRPAGPDEVSDLLKWRPLMILNKTLLGPAYVENVVSCSPALIASQGGKRLPLEVWDMIIDFSSRCQENHRFSLVRPKLLQNGARGDELVCERYQRWSPFGIIQKHEHIEMYRFFLAHSDRLCHPTMDSVCPNPFSWPLSPKWLPSVLPRALLASKTKVLHVDLTVPDIIRHLEDGYCNCCSGKHVVGSDFGAVAQHSWFQPLLDVPMALLLTAFVICPLCVGPEYGRKCIEVQESMPLSRDEDRSWLLDRLESLGFKRPRWEDVPNSIESYSGRRVRVTALDNLNIAI</sequence>
<gene>
    <name evidence="1" type="ORF">FPRO_14356</name>
</gene>
<keyword evidence="2" id="KW-1185">Reference proteome</keyword>
<comment type="caution">
    <text evidence="1">The sequence shown here is derived from an EMBL/GenBank/DDBJ whole genome shotgun (WGS) entry which is preliminary data.</text>
</comment>
<evidence type="ECO:0000313" key="1">
    <source>
        <dbReference type="EMBL" id="CZR44603.1"/>
    </source>
</evidence>
<name>A0A1L7VVX7_FUSPR</name>
<dbReference type="AlphaFoldDB" id="A0A1L7VVX7"/>
<evidence type="ECO:0000313" key="2">
    <source>
        <dbReference type="Proteomes" id="UP000183971"/>
    </source>
</evidence>
<reference evidence="2" key="1">
    <citation type="journal article" date="2016" name="Genome Biol. Evol.">
        <title>Comparative 'omics' of the Fusarium fujikuroi species complex highlights differences in genetic potential and metabolite synthesis.</title>
        <authorList>
            <person name="Niehaus E.-M."/>
            <person name="Muensterkoetter M."/>
            <person name="Proctor R.H."/>
            <person name="Brown D.W."/>
            <person name="Sharon A."/>
            <person name="Idan Y."/>
            <person name="Oren-Young L."/>
            <person name="Sieber C.M."/>
            <person name="Novak O."/>
            <person name="Pencik A."/>
            <person name="Tarkowska D."/>
            <person name="Hromadova K."/>
            <person name="Freeman S."/>
            <person name="Maymon M."/>
            <person name="Elazar M."/>
            <person name="Youssef S.A."/>
            <person name="El-Shabrawy E.S.M."/>
            <person name="Shalaby A.B.A."/>
            <person name="Houterman P."/>
            <person name="Brock N.L."/>
            <person name="Burkhardt I."/>
            <person name="Tsavkelova E.A."/>
            <person name="Dickschat J.S."/>
            <person name="Galuszka P."/>
            <person name="Gueldener U."/>
            <person name="Tudzynski B."/>
        </authorList>
    </citation>
    <scope>NUCLEOTIDE SEQUENCE [LARGE SCALE GENOMIC DNA]</scope>
    <source>
        <strain evidence="2">ET1</strain>
    </source>
</reference>
<protein>
    <submittedName>
        <fullName evidence="1">Uncharacterized protein</fullName>
    </submittedName>
</protein>
<dbReference type="GeneID" id="42059214"/>
<accession>A0A1L7VVX7</accession>
<dbReference type="Proteomes" id="UP000183971">
    <property type="component" value="Unassembled WGS sequence"/>
</dbReference>
<dbReference type="VEuPathDB" id="FungiDB:FPRO_14356"/>
<proteinExistence type="predicted"/>
<dbReference type="RefSeq" id="XP_031085137.1">
    <property type="nucleotide sequence ID" value="XM_031219372.1"/>
</dbReference>
<organism evidence="1 2">
    <name type="scientific">Fusarium proliferatum (strain ET1)</name>
    <name type="common">Orchid endophyte fungus</name>
    <dbReference type="NCBI Taxonomy" id="1227346"/>
    <lineage>
        <taxon>Eukaryota</taxon>
        <taxon>Fungi</taxon>
        <taxon>Dikarya</taxon>
        <taxon>Ascomycota</taxon>
        <taxon>Pezizomycotina</taxon>
        <taxon>Sordariomycetes</taxon>
        <taxon>Hypocreomycetidae</taxon>
        <taxon>Hypocreales</taxon>
        <taxon>Nectriaceae</taxon>
        <taxon>Fusarium</taxon>
        <taxon>Fusarium fujikuroi species complex</taxon>
    </lineage>
</organism>